<feature type="region of interest" description="Disordered" evidence="1">
    <location>
        <begin position="41"/>
        <end position="61"/>
    </location>
</feature>
<protein>
    <submittedName>
        <fullName evidence="2">Uncharacterized protein</fullName>
    </submittedName>
</protein>
<dbReference type="EMBL" id="CAMAPE010000014">
    <property type="protein sequence ID" value="CAH9081128.1"/>
    <property type="molecule type" value="Genomic_DNA"/>
</dbReference>
<evidence type="ECO:0000313" key="3">
    <source>
        <dbReference type="Proteomes" id="UP001152484"/>
    </source>
</evidence>
<accession>A0A9P1E645</accession>
<feature type="compositionally biased region" description="Basic and acidic residues" evidence="1">
    <location>
        <begin position="41"/>
        <end position="57"/>
    </location>
</feature>
<evidence type="ECO:0000256" key="1">
    <source>
        <dbReference type="SAM" id="MobiDB-lite"/>
    </source>
</evidence>
<sequence length="100" mass="11408">MHRTGSKPFRQIIWDDLGASEGNDPNLVDVFYTTRKKGDKFPNAETTQKHEEIRETMENDPSLSNVEVAQKVFKSKSKDRVVGYGRGIKRRDIIGTQPSK</sequence>
<name>A0A9P1E645_CUSEU</name>
<evidence type="ECO:0000313" key="2">
    <source>
        <dbReference type="EMBL" id="CAH9081128.1"/>
    </source>
</evidence>
<gene>
    <name evidence="2" type="ORF">CEURO_LOCUS7767</name>
</gene>
<organism evidence="2 3">
    <name type="scientific">Cuscuta europaea</name>
    <name type="common">European dodder</name>
    <dbReference type="NCBI Taxonomy" id="41803"/>
    <lineage>
        <taxon>Eukaryota</taxon>
        <taxon>Viridiplantae</taxon>
        <taxon>Streptophyta</taxon>
        <taxon>Embryophyta</taxon>
        <taxon>Tracheophyta</taxon>
        <taxon>Spermatophyta</taxon>
        <taxon>Magnoliopsida</taxon>
        <taxon>eudicotyledons</taxon>
        <taxon>Gunneridae</taxon>
        <taxon>Pentapetalae</taxon>
        <taxon>asterids</taxon>
        <taxon>lamiids</taxon>
        <taxon>Solanales</taxon>
        <taxon>Convolvulaceae</taxon>
        <taxon>Cuscuteae</taxon>
        <taxon>Cuscuta</taxon>
        <taxon>Cuscuta subgen. Cuscuta</taxon>
    </lineage>
</organism>
<dbReference type="Proteomes" id="UP001152484">
    <property type="component" value="Unassembled WGS sequence"/>
</dbReference>
<dbReference type="Pfam" id="PF03004">
    <property type="entry name" value="Transposase_24"/>
    <property type="match status" value="1"/>
</dbReference>
<comment type="caution">
    <text evidence="2">The sequence shown here is derived from an EMBL/GenBank/DDBJ whole genome shotgun (WGS) entry which is preliminary data.</text>
</comment>
<proteinExistence type="predicted"/>
<dbReference type="OrthoDB" id="1300189at2759"/>
<keyword evidence="3" id="KW-1185">Reference proteome</keyword>
<reference evidence="2" key="1">
    <citation type="submission" date="2022-07" db="EMBL/GenBank/DDBJ databases">
        <authorList>
            <person name="Macas J."/>
            <person name="Novak P."/>
            <person name="Neumann P."/>
        </authorList>
    </citation>
    <scope>NUCLEOTIDE SEQUENCE</scope>
</reference>
<dbReference type="InterPro" id="IPR004252">
    <property type="entry name" value="Probable_transposase_24"/>
</dbReference>
<dbReference type="AlphaFoldDB" id="A0A9P1E645"/>